<dbReference type="OrthoDB" id="9804366at2"/>
<dbReference type="InterPro" id="IPR010970">
    <property type="entry name" value="Cys_dSase_SufS"/>
</dbReference>
<gene>
    <name evidence="8" type="primary">csd</name>
    <name evidence="8" type="ORF">BABL1_gene_549</name>
</gene>
<dbReference type="PATRIC" id="fig|673862.3.peg.356"/>
<dbReference type="Proteomes" id="UP000018769">
    <property type="component" value="Chromosome I"/>
</dbReference>
<comment type="similarity">
    <text evidence="2">Belongs to the class-V pyridoxal-phosphate-dependent aminotransferase family. Csd subfamily.</text>
</comment>
<keyword evidence="5" id="KW-0663">Pyridoxal phosphate</keyword>
<dbReference type="InterPro" id="IPR015421">
    <property type="entry name" value="PyrdxlP-dep_Trfase_major"/>
</dbReference>
<dbReference type="Gene3D" id="3.40.640.10">
    <property type="entry name" value="Type I PLP-dependent aspartate aminotransferase-like (Major domain)"/>
    <property type="match status" value="1"/>
</dbReference>
<evidence type="ECO:0000256" key="3">
    <source>
        <dbReference type="ARBA" id="ARBA00012239"/>
    </source>
</evidence>
<dbReference type="HOGENOM" id="CLU_003433_2_5_7"/>
<dbReference type="EMBL" id="HG793133">
    <property type="protein sequence ID" value="CDK30469.1"/>
    <property type="molecule type" value="Genomic_DNA"/>
</dbReference>
<dbReference type="PANTHER" id="PTHR43586">
    <property type="entry name" value="CYSTEINE DESULFURASE"/>
    <property type="match status" value="1"/>
</dbReference>
<dbReference type="GO" id="GO:0030170">
    <property type="term" value="F:pyridoxal phosphate binding"/>
    <property type="evidence" value="ECO:0007669"/>
    <property type="project" value="InterPro"/>
</dbReference>
<comment type="cofactor">
    <cofactor evidence="1">
        <name>pyridoxal 5'-phosphate</name>
        <dbReference type="ChEBI" id="CHEBI:597326"/>
    </cofactor>
</comment>
<dbReference type="InterPro" id="IPR015422">
    <property type="entry name" value="PyrdxlP-dep_Trfase_small"/>
</dbReference>
<dbReference type="GO" id="GO:0031071">
    <property type="term" value="F:cysteine desulfurase activity"/>
    <property type="evidence" value="ECO:0007669"/>
    <property type="project" value="UniProtKB-EC"/>
</dbReference>
<name>V6DG03_9BACT</name>
<keyword evidence="8" id="KW-0456">Lyase</keyword>
<keyword evidence="4" id="KW-0808">Transferase</keyword>
<dbReference type="InterPro" id="IPR000192">
    <property type="entry name" value="Aminotrans_V_dom"/>
</dbReference>
<evidence type="ECO:0000259" key="7">
    <source>
        <dbReference type="Pfam" id="PF00266"/>
    </source>
</evidence>
<dbReference type="GO" id="GO:0006534">
    <property type="term" value="P:cysteine metabolic process"/>
    <property type="evidence" value="ECO:0007669"/>
    <property type="project" value="InterPro"/>
</dbReference>
<protein>
    <recommendedName>
        <fullName evidence="3">cysteine desulfurase</fullName>
        <ecNumber evidence="3">2.8.1.7</ecNumber>
    </recommendedName>
</protein>
<dbReference type="EC" id="2.8.1.7" evidence="3"/>
<dbReference type="eggNOG" id="COG0520">
    <property type="taxonomic scope" value="Bacteria"/>
</dbReference>
<evidence type="ECO:0000256" key="6">
    <source>
        <dbReference type="ARBA" id="ARBA00050776"/>
    </source>
</evidence>
<dbReference type="STRING" id="673862.BABL1_gene_549"/>
<accession>V6DG03</accession>
<dbReference type="Pfam" id="PF00266">
    <property type="entry name" value="Aminotran_5"/>
    <property type="match status" value="1"/>
</dbReference>
<sequence length="402" mass="45451">MLNIRKDFPYLKSKELDSIIYFDNASTSQKPYQVIEAISNYYAYHNAPVHRGIYSKSEQATTLYEESRETVSKFIGADKDEIIFTKGTTEGINFIAQSWASYNLKPGDEIIISKLEHHSNILPWIRLMQEKDIVLKYIPITNNFELDYKAYTKLLSNKTKLVSITSCSNAVGSITDLDFIIKHAKVYNAKVLVDAAQTIGHRDFNLKNLNIDFLAFSGHKILGPTAIGVLYISKDMQKEVRPYQLGGGMVLDVNDYDFISLNPPNCYQAGTPAIAQAIGLSQAIKYISDNIDYDLLKKHESALCAYLIQELSKFDHIKILGPKDQLSNSGHIVSFVSTLYHPHDIAFYLDQFNIAVRAGNHCAQPLFKNIGINGSVRASFYIYNTFEEVETLVKALNKLFRK</sequence>
<evidence type="ECO:0000256" key="5">
    <source>
        <dbReference type="ARBA" id="ARBA00022898"/>
    </source>
</evidence>
<dbReference type="InterPro" id="IPR016454">
    <property type="entry name" value="Cysteine_dSase"/>
</dbReference>
<dbReference type="KEGG" id="dpb:BABL1_gene_549"/>
<dbReference type="CDD" id="cd06453">
    <property type="entry name" value="SufS_like"/>
    <property type="match status" value="1"/>
</dbReference>
<evidence type="ECO:0000256" key="2">
    <source>
        <dbReference type="ARBA" id="ARBA00010447"/>
    </source>
</evidence>
<evidence type="ECO:0000256" key="4">
    <source>
        <dbReference type="ARBA" id="ARBA00022679"/>
    </source>
</evidence>
<dbReference type="AlphaFoldDB" id="V6DG03"/>
<comment type="catalytic activity">
    <reaction evidence="6">
        <text>(sulfur carrier)-H + L-cysteine = (sulfur carrier)-SH + L-alanine</text>
        <dbReference type="Rhea" id="RHEA:43892"/>
        <dbReference type="Rhea" id="RHEA-COMP:14737"/>
        <dbReference type="Rhea" id="RHEA-COMP:14739"/>
        <dbReference type="ChEBI" id="CHEBI:29917"/>
        <dbReference type="ChEBI" id="CHEBI:35235"/>
        <dbReference type="ChEBI" id="CHEBI:57972"/>
        <dbReference type="ChEBI" id="CHEBI:64428"/>
        <dbReference type="EC" id="2.8.1.7"/>
    </reaction>
</comment>
<organism evidence="8 9">
    <name type="scientific">Candidatus Babela massiliensis</name>
    <dbReference type="NCBI Taxonomy" id="673862"/>
    <lineage>
        <taxon>Bacteria</taxon>
        <taxon>Candidatus Babelota</taxon>
        <taxon>Candidatus Babeliae</taxon>
        <taxon>Candidatus Babeliales</taxon>
        <taxon>Candidatus Babeliaceae</taxon>
        <taxon>Candidatus Babela</taxon>
    </lineage>
</organism>
<proteinExistence type="inferred from homology"/>
<dbReference type="PANTHER" id="PTHR43586:SF8">
    <property type="entry name" value="CYSTEINE DESULFURASE 1, CHLOROPLASTIC"/>
    <property type="match status" value="1"/>
</dbReference>
<dbReference type="InterPro" id="IPR015424">
    <property type="entry name" value="PyrdxlP-dep_Trfase"/>
</dbReference>
<dbReference type="SUPFAM" id="SSF53383">
    <property type="entry name" value="PLP-dependent transferases"/>
    <property type="match status" value="1"/>
</dbReference>
<reference evidence="8 9" key="1">
    <citation type="journal article" date="2015" name="Biol. Direct">
        <title>Babela massiliensis, a representative of a widespread bacterial phylum with unusual adaptations to parasitism in amoebae.</title>
        <authorList>
            <person name="Pagnier I."/>
            <person name="Yutin N."/>
            <person name="Croce O."/>
            <person name="Makarova K.S."/>
            <person name="Wolf Y.I."/>
            <person name="Benamar S."/>
            <person name="Raoult D."/>
            <person name="Koonin E.V."/>
            <person name="La Scola B."/>
        </authorList>
    </citation>
    <scope>NUCLEOTIDE SEQUENCE [LARGE SCALE GENOMIC DNA]</scope>
    <source>
        <strain evidence="9">BABL1</strain>
    </source>
</reference>
<dbReference type="GO" id="GO:0016829">
    <property type="term" value="F:lyase activity"/>
    <property type="evidence" value="ECO:0007669"/>
    <property type="project" value="UniProtKB-KW"/>
</dbReference>
<evidence type="ECO:0000256" key="1">
    <source>
        <dbReference type="ARBA" id="ARBA00001933"/>
    </source>
</evidence>
<evidence type="ECO:0000313" key="8">
    <source>
        <dbReference type="EMBL" id="CDK30469.1"/>
    </source>
</evidence>
<dbReference type="Gene3D" id="3.90.1150.10">
    <property type="entry name" value="Aspartate Aminotransferase, domain 1"/>
    <property type="match status" value="1"/>
</dbReference>
<evidence type="ECO:0000313" key="9">
    <source>
        <dbReference type="Proteomes" id="UP000018769"/>
    </source>
</evidence>
<feature type="domain" description="Aminotransferase class V" evidence="7">
    <location>
        <begin position="20"/>
        <end position="392"/>
    </location>
</feature>
<dbReference type="RefSeq" id="WP_023791640.1">
    <property type="nucleotide sequence ID" value="NC_023003.1"/>
</dbReference>
<keyword evidence="9" id="KW-1185">Reference proteome</keyword>
<dbReference type="PIRSF" id="PIRSF005572">
    <property type="entry name" value="NifS"/>
    <property type="match status" value="1"/>
</dbReference>